<protein>
    <submittedName>
        <fullName evidence="1">Uncharacterized protein</fullName>
    </submittedName>
</protein>
<sequence>MKKGMQDGRLLFFQSPLIINQQAVKANSNRYRKITIPNYRIRRLQWSLTKSCSNTEKRIISPKNSLQSSCSYRGQRTTVKTEMNGFTLALTAARRPAEWVNERPILQSVWPLSF</sequence>
<dbReference type="AlphaFoldDB" id="D3ARY4"/>
<dbReference type="Proteomes" id="UP000004968">
    <property type="component" value="Unassembled WGS sequence"/>
</dbReference>
<organism evidence="1 2">
    <name type="scientific">Hungatella hathewayi DSM 13479</name>
    <dbReference type="NCBI Taxonomy" id="566550"/>
    <lineage>
        <taxon>Bacteria</taxon>
        <taxon>Bacillati</taxon>
        <taxon>Bacillota</taxon>
        <taxon>Clostridia</taxon>
        <taxon>Lachnospirales</taxon>
        <taxon>Lachnospiraceae</taxon>
        <taxon>Hungatella</taxon>
    </lineage>
</organism>
<dbReference type="HOGENOM" id="CLU_2117661_0_0_9"/>
<dbReference type="EMBL" id="ACIO01000755">
    <property type="protein sequence ID" value="EFC95426.1"/>
    <property type="molecule type" value="Genomic_DNA"/>
</dbReference>
<evidence type="ECO:0000313" key="2">
    <source>
        <dbReference type="Proteomes" id="UP000004968"/>
    </source>
</evidence>
<accession>D3ARY4</accession>
<proteinExistence type="predicted"/>
<evidence type="ECO:0000313" key="1">
    <source>
        <dbReference type="EMBL" id="EFC95426.1"/>
    </source>
</evidence>
<reference evidence="1 2" key="1">
    <citation type="submission" date="2010-01" db="EMBL/GenBank/DDBJ databases">
        <authorList>
            <person name="Weinstock G."/>
            <person name="Sodergren E."/>
            <person name="Clifton S."/>
            <person name="Fulton L."/>
            <person name="Fulton B."/>
            <person name="Courtney L."/>
            <person name="Fronick C."/>
            <person name="Harrison M."/>
            <person name="Strong C."/>
            <person name="Farmer C."/>
            <person name="Delahaunty K."/>
            <person name="Markovic C."/>
            <person name="Hall O."/>
            <person name="Minx P."/>
            <person name="Tomlinson C."/>
            <person name="Mitreva M."/>
            <person name="Nelson J."/>
            <person name="Hou S."/>
            <person name="Wollam A."/>
            <person name="Pepin K.H."/>
            <person name="Johnson M."/>
            <person name="Bhonagiri V."/>
            <person name="Nash W.E."/>
            <person name="Warren W."/>
            <person name="Chinwalla A."/>
            <person name="Mardis E.R."/>
            <person name="Wilson R.K."/>
        </authorList>
    </citation>
    <scope>NUCLEOTIDE SEQUENCE [LARGE SCALE GENOMIC DNA]</scope>
    <source>
        <strain evidence="1 2">DSM 13479</strain>
    </source>
</reference>
<comment type="caution">
    <text evidence="1">The sequence shown here is derived from an EMBL/GenBank/DDBJ whole genome shotgun (WGS) entry which is preliminary data.</text>
</comment>
<gene>
    <name evidence="1" type="ORF">CLOSTHATH_06390</name>
</gene>
<name>D3ARY4_9FIRM</name>